<feature type="signal peptide" evidence="1">
    <location>
        <begin position="1"/>
        <end position="23"/>
    </location>
</feature>
<name>A0A2H3CSX4_ARMGA</name>
<evidence type="ECO:0000256" key="1">
    <source>
        <dbReference type="SAM" id="SignalP"/>
    </source>
</evidence>
<dbReference type="Proteomes" id="UP000217790">
    <property type="component" value="Unassembled WGS sequence"/>
</dbReference>
<dbReference type="EMBL" id="KZ293686">
    <property type="protein sequence ID" value="PBK86135.1"/>
    <property type="molecule type" value="Genomic_DNA"/>
</dbReference>
<accession>A0A2H3CSX4</accession>
<evidence type="ECO:0000313" key="2">
    <source>
        <dbReference type="EMBL" id="PBK86135.1"/>
    </source>
</evidence>
<keyword evidence="1" id="KW-0732">Signal</keyword>
<feature type="chain" id="PRO_5013897533" evidence="1">
    <location>
        <begin position="24"/>
        <end position="57"/>
    </location>
</feature>
<protein>
    <submittedName>
        <fullName evidence="2">Uncharacterized protein</fullName>
    </submittedName>
</protein>
<dbReference type="AlphaFoldDB" id="A0A2H3CSX4"/>
<evidence type="ECO:0000313" key="3">
    <source>
        <dbReference type="Proteomes" id="UP000217790"/>
    </source>
</evidence>
<sequence length="57" mass="6494">MLTSQMLLLHASVMLFLPLPGNAYGAFAKYERRQAGVCELHQCSQAPWITWRKFPQG</sequence>
<reference evidence="3" key="1">
    <citation type="journal article" date="2017" name="Nat. Ecol. Evol.">
        <title>Genome expansion and lineage-specific genetic innovations in the forest pathogenic fungi Armillaria.</title>
        <authorList>
            <person name="Sipos G."/>
            <person name="Prasanna A.N."/>
            <person name="Walter M.C."/>
            <person name="O'Connor E."/>
            <person name="Balint B."/>
            <person name="Krizsan K."/>
            <person name="Kiss B."/>
            <person name="Hess J."/>
            <person name="Varga T."/>
            <person name="Slot J."/>
            <person name="Riley R."/>
            <person name="Boka B."/>
            <person name="Rigling D."/>
            <person name="Barry K."/>
            <person name="Lee J."/>
            <person name="Mihaltcheva S."/>
            <person name="LaButti K."/>
            <person name="Lipzen A."/>
            <person name="Waldron R."/>
            <person name="Moloney N.M."/>
            <person name="Sperisen C."/>
            <person name="Kredics L."/>
            <person name="Vagvoelgyi C."/>
            <person name="Patrignani A."/>
            <person name="Fitzpatrick D."/>
            <person name="Nagy I."/>
            <person name="Doyle S."/>
            <person name="Anderson J.B."/>
            <person name="Grigoriev I.V."/>
            <person name="Gueldener U."/>
            <person name="Muensterkoetter M."/>
            <person name="Nagy L.G."/>
        </authorList>
    </citation>
    <scope>NUCLEOTIDE SEQUENCE [LARGE SCALE GENOMIC DNA]</scope>
    <source>
        <strain evidence="3">Ar21-2</strain>
    </source>
</reference>
<gene>
    <name evidence="2" type="ORF">ARMGADRAFT_1017583</name>
</gene>
<proteinExistence type="predicted"/>
<organism evidence="2 3">
    <name type="scientific">Armillaria gallica</name>
    <name type="common">Bulbous honey fungus</name>
    <name type="synonym">Armillaria bulbosa</name>
    <dbReference type="NCBI Taxonomy" id="47427"/>
    <lineage>
        <taxon>Eukaryota</taxon>
        <taxon>Fungi</taxon>
        <taxon>Dikarya</taxon>
        <taxon>Basidiomycota</taxon>
        <taxon>Agaricomycotina</taxon>
        <taxon>Agaricomycetes</taxon>
        <taxon>Agaricomycetidae</taxon>
        <taxon>Agaricales</taxon>
        <taxon>Marasmiineae</taxon>
        <taxon>Physalacriaceae</taxon>
        <taxon>Armillaria</taxon>
    </lineage>
</organism>
<keyword evidence="3" id="KW-1185">Reference proteome</keyword>
<dbReference type="InParanoid" id="A0A2H3CSX4"/>